<name>A0A0B6ZCD0_9EUPU</name>
<feature type="transmembrane region" description="Helical" evidence="1">
    <location>
        <begin position="68"/>
        <end position="89"/>
    </location>
</feature>
<keyword evidence="1" id="KW-0472">Membrane</keyword>
<feature type="non-terminal residue" evidence="2">
    <location>
        <position position="101"/>
    </location>
</feature>
<sequence>MWKHSSTGLAIKITIIIALIGVSLNIPGILDEVMNLSAYGNCQQDFNTVEITSFGRVYTLYISVPLNFVIPFFAVLIMNAIFVFAILASRRRRRQQLAKGN</sequence>
<dbReference type="AlphaFoldDB" id="A0A0B6ZCD0"/>
<feature type="transmembrane region" description="Helical" evidence="1">
    <location>
        <begin position="9"/>
        <end position="30"/>
    </location>
</feature>
<dbReference type="EMBL" id="HACG01018651">
    <property type="protein sequence ID" value="CEK65516.1"/>
    <property type="molecule type" value="Transcribed_RNA"/>
</dbReference>
<keyword evidence="1" id="KW-0812">Transmembrane</keyword>
<protein>
    <submittedName>
        <fullName evidence="2">Uncharacterized protein</fullName>
    </submittedName>
</protein>
<proteinExistence type="predicted"/>
<evidence type="ECO:0000256" key="1">
    <source>
        <dbReference type="SAM" id="Phobius"/>
    </source>
</evidence>
<reference evidence="2" key="1">
    <citation type="submission" date="2014-12" db="EMBL/GenBank/DDBJ databases">
        <title>Insight into the proteome of Arion vulgaris.</title>
        <authorList>
            <person name="Aradska J."/>
            <person name="Bulat T."/>
            <person name="Smidak R."/>
            <person name="Sarate P."/>
            <person name="Gangsoo J."/>
            <person name="Sialana F."/>
            <person name="Bilban M."/>
            <person name="Lubec G."/>
        </authorList>
    </citation>
    <scope>NUCLEOTIDE SEQUENCE</scope>
    <source>
        <tissue evidence="2">Skin</tissue>
    </source>
</reference>
<dbReference type="Gene3D" id="1.20.1070.10">
    <property type="entry name" value="Rhodopsin 7-helix transmembrane proteins"/>
    <property type="match status" value="1"/>
</dbReference>
<gene>
    <name evidence="2" type="primary">ORF55299</name>
</gene>
<keyword evidence="1" id="KW-1133">Transmembrane helix</keyword>
<organism evidence="2">
    <name type="scientific">Arion vulgaris</name>
    <dbReference type="NCBI Taxonomy" id="1028688"/>
    <lineage>
        <taxon>Eukaryota</taxon>
        <taxon>Metazoa</taxon>
        <taxon>Spiralia</taxon>
        <taxon>Lophotrochozoa</taxon>
        <taxon>Mollusca</taxon>
        <taxon>Gastropoda</taxon>
        <taxon>Heterobranchia</taxon>
        <taxon>Euthyneura</taxon>
        <taxon>Panpulmonata</taxon>
        <taxon>Eupulmonata</taxon>
        <taxon>Stylommatophora</taxon>
        <taxon>Helicina</taxon>
        <taxon>Arionoidea</taxon>
        <taxon>Arionidae</taxon>
        <taxon>Arion</taxon>
    </lineage>
</organism>
<evidence type="ECO:0000313" key="2">
    <source>
        <dbReference type="EMBL" id="CEK65516.1"/>
    </source>
</evidence>
<accession>A0A0B6ZCD0</accession>